<proteinExistence type="predicted"/>
<gene>
    <name evidence="1" type="primary">79</name>
    <name evidence="1" type="ORF">019DV002_79</name>
</gene>
<name>A0A5J6T654_9CAUD</name>
<dbReference type="EMBL" id="MN176220">
    <property type="protein sequence ID" value="QFG05221.1"/>
    <property type="molecule type" value="Genomic_DNA"/>
</dbReference>
<sequence length="70" mass="8021">MTNATSIKVPKKYQHMIEDIYPDSGGHGYWCHSKDGYGFGEWEGAEIIREDTQALLLQSIRTLRPHKEGE</sequence>
<dbReference type="Proteomes" id="UP000325508">
    <property type="component" value="Segment"/>
</dbReference>
<accession>A0A5J6T654</accession>
<reference evidence="1 2" key="1">
    <citation type="submission" date="2019-07" db="EMBL/GenBank/DDBJ databases">
        <authorList>
            <person name="Loney R.E."/>
            <person name="Krukonis G.P."/>
            <person name="Delesalle V.A."/>
        </authorList>
    </citation>
    <scope>NUCLEOTIDE SEQUENCE [LARGE SCALE GENOMIC DNA]</scope>
</reference>
<evidence type="ECO:0000313" key="1">
    <source>
        <dbReference type="EMBL" id="QFG05221.1"/>
    </source>
</evidence>
<keyword evidence="2" id="KW-1185">Reference proteome</keyword>
<protein>
    <submittedName>
        <fullName evidence="1">Uncharacterized protein</fullName>
    </submittedName>
</protein>
<evidence type="ECO:0000313" key="2">
    <source>
        <dbReference type="Proteomes" id="UP000325508"/>
    </source>
</evidence>
<organism evidence="1 2">
    <name type="scientific">Bacillus phage 019DV002</name>
    <dbReference type="NCBI Taxonomy" id="2601653"/>
    <lineage>
        <taxon>Viruses</taxon>
        <taxon>Duplodnaviria</taxon>
        <taxon>Heunggongvirae</taxon>
        <taxon>Uroviricota</taxon>
        <taxon>Caudoviricetes</taxon>
        <taxon>Ehrlichviridae</taxon>
        <taxon>Gettysburgvirus</taxon>
        <taxon>Gettysburgvirus gv019DV002</taxon>
    </lineage>
</organism>